<dbReference type="Proteomes" id="UP000077115">
    <property type="component" value="Unassembled WGS sequence"/>
</dbReference>
<protein>
    <submittedName>
        <fullName evidence="1">Uncharacterized protein</fullName>
    </submittedName>
</protein>
<organism evidence="1 2">
    <name type="scientific">Batrachochytrium dendrobatidis (strain JEL423)</name>
    <dbReference type="NCBI Taxonomy" id="403673"/>
    <lineage>
        <taxon>Eukaryota</taxon>
        <taxon>Fungi</taxon>
        <taxon>Fungi incertae sedis</taxon>
        <taxon>Chytridiomycota</taxon>
        <taxon>Chytridiomycota incertae sedis</taxon>
        <taxon>Chytridiomycetes</taxon>
        <taxon>Rhizophydiales</taxon>
        <taxon>Rhizophydiales incertae sedis</taxon>
        <taxon>Batrachochytrium</taxon>
    </lineage>
</organism>
<sequence>MALKKLEPNIKYVRVLVQEDKDCTFQEFSCCFHASHPMFISNAQLRKRKVGGWKDVKDVNIRSVFLYKNEHKVQSTKEFKEHVVVQPVVDMTRRLDDLVRSMPLSITFALIQCPLSPLSSMVVDSLPYLELAVYLVICMSISTIGQNLAAWTY</sequence>
<evidence type="ECO:0000313" key="1">
    <source>
        <dbReference type="EMBL" id="OAJ44969.1"/>
    </source>
</evidence>
<accession>A0A177WXY2</accession>
<proteinExistence type="predicted"/>
<reference evidence="1 2" key="1">
    <citation type="submission" date="2006-10" db="EMBL/GenBank/DDBJ databases">
        <title>The Genome Sequence of Batrachochytrium dendrobatidis JEL423.</title>
        <authorList>
            <consortium name="The Broad Institute Genome Sequencing Platform"/>
            <person name="Birren B."/>
            <person name="Lander E."/>
            <person name="Galagan J."/>
            <person name="Cuomo C."/>
            <person name="Devon K."/>
            <person name="Jaffe D."/>
            <person name="Butler J."/>
            <person name="Alvarez P."/>
            <person name="Gnerre S."/>
            <person name="Grabherr M."/>
            <person name="Kleber M."/>
            <person name="Mauceli E."/>
            <person name="Brockman W."/>
            <person name="Young S."/>
            <person name="LaButti K."/>
            <person name="Sykes S."/>
            <person name="DeCaprio D."/>
            <person name="Crawford M."/>
            <person name="Koehrsen M."/>
            <person name="Engels R."/>
            <person name="Montgomery P."/>
            <person name="Pearson M."/>
            <person name="Howarth C."/>
            <person name="Larson L."/>
            <person name="White J."/>
            <person name="O'Leary S."/>
            <person name="Kodira C."/>
            <person name="Zeng Q."/>
            <person name="Yandava C."/>
            <person name="Alvarado L."/>
            <person name="Longcore J."/>
            <person name="James T."/>
        </authorList>
    </citation>
    <scope>NUCLEOTIDE SEQUENCE [LARGE SCALE GENOMIC DNA]</scope>
    <source>
        <strain evidence="1 2">JEL423</strain>
    </source>
</reference>
<reference evidence="1 2" key="2">
    <citation type="submission" date="2016-05" db="EMBL/GenBank/DDBJ databases">
        <title>Lineage-specific infection strategies underlie the spectrum of fungal disease in amphibians.</title>
        <authorList>
            <person name="Cuomo C.A."/>
            <person name="Farrer R.A."/>
            <person name="James T."/>
            <person name="Longcore J."/>
            <person name="Birren B."/>
        </authorList>
    </citation>
    <scope>NUCLEOTIDE SEQUENCE [LARGE SCALE GENOMIC DNA]</scope>
    <source>
        <strain evidence="1 2">JEL423</strain>
    </source>
</reference>
<name>A0A177WXY2_BATDL</name>
<dbReference type="EMBL" id="DS022314">
    <property type="protein sequence ID" value="OAJ44969.1"/>
    <property type="molecule type" value="Genomic_DNA"/>
</dbReference>
<dbReference type="VEuPathDB" id="FungiDB:BDEG_28144"/>
<evidence type="ECO:0000313" key="2">
    <source>
        <dbReference type="Proteomes" id="UP000077115"/>
    </source>
</evidence>
<gene>
    <name evidence="1" type="ORF">BDEG_28144</name>
</gene>
<dbReference type="AlphaFoldDB" id="A0A177WXY2"/>